<accession>A0A8B3FS34</accession>
<feature type="compositionally biased region" description="Polar residues" evidence="1">
    <location>
        <begin position="41"/>
        <end position="52"/>
    </location>
</feature>
<protein>
    <recommendedName>
        <fullName evidence="2">Ferritin-like domain-containing protein</fullName>
    </recommendedName>
</protein>
<dbReference type="Proteomes" id="UP000279336">
    <property type="component" value="Unassembled WGS sequence"/>
</dbReference>
<evidence type="ECO:0000313" key="3">
    <source>
        <dbReference type="EMBL" id="RLP12216.1"/>
    </source>
</evidence>
<feature type="region of interest" description="Disordered" evidence="1">
    <location>
        <begin position="1"/>
        <end position="67"/>
    </location>
</feature>
<evidence type="ECO:0000259" key="2">
    <source>
        <dbReference type="Pfam" id="PF13794"/>
    </source>
</evidence>
<dbReference type="EMBL" id="RCIW01000003">
    <property type="protein sequence ID" value="RLP12216.1"/>
    <property type="molecule type" value="Genomic_DNA"/>
</dbReference>
<dbReference type="OrthoDB" id="3728083at2"/>
<gene>
    <name evidence="3" type="ORF">D7U36_02860</name>
</gene>
<name>A0A8B3FS34_9ACTN</name>
<dbReference type="InterPro" id="IPR012347">
    <property type="entry name" value="Ferritin-like"/>
</dbReference>
<organism evidence="3 4">
    <name type="scientific">Propionibacterium australiense</name>
    <dbReference type="NCBI Taxonomy" id="119981"/>
    <lineage>
        <taxon>Bacteria</taxon>
        <taxon>Bacillati</taxon>
        <taxon>Actinomycetota</taxon>
        <taxon>Actinomycetes</taxon>
        <taxon>Propionibacteriales</taxon>
        <taxon>Propionibacteriaceae</taxon>
        <taxon>Propionibacterium</taxon>
    </lineage>
</organism>
<dbReference type="AlphaFoldDB" id="A0A8B3FS34"/>
<evidence type="ECO:0000313" key="4">
    <source>
        <dbReference type="Proteomes" id="UP000279336"/>
    </source>
</evidence>
<reference evidence="3 4" key="1">
    <citation type="submission" date="2018-10" db="EMBL/GenBank/DDBJ databases">
        <title>Propionibacterium australiense Genome Sequencing and Assembly.</title>
        <authorList>
            <person name="Bernier A.-M."/>
            <person name="Bernard K."/>
        </authorList>
    </citation>
    <scope>NUCLEOTIDE SEQUENCE [LARGE SCALE GENOMIC DNA]</scope>
    <source>
        <strain evidence="3 4">NML98A078</strain>
    </source>
</reference>
<proteinExistence type="predicted"/>
<feature type="compositionally biased region" description="Basic and acidic residues" evidence="1">
    <location>
        <begin position="53"/>
        <end position="62"/>
    </location>
</feature>
<dbReference type="Pfam" id="PF13794">
    <property type="entry name" value="MiaE_2"/>
    <property type="match status" value="1"/>
</dbReference>
<dbReference type="Gene3D" id="1.20.1260.10">
    <property type="match status" value="1"/>
</dbReference>
<comment type="caution">
    <text evidence="3">The sequence shown here is derived from an EMBL/GenBank/DDBJ whole genome shotgun (WGS) entry which is preliminary data.</text>
</comment>
<feature type="domain" description="Ferritin-like" evidence="2">
    <location>
        <begin position="74"/>
        <end position="249"/>
    </location>
</feature>
<dbReference type="InterPro" id="IPR059125">
    <property type="entry name" value="Ferritin_actino"/>
</dbReference>
<sequence length="290" mass="30747">MRTTSTAGRFAQAAHGSAPRRVYPMTTPRRLPADSRAASVGSVSPNSDNQRNAAERRLDEGRPPAPLELPPGGVQLLGFTAQADLVDFEMLTASAPLAPTLSQRIDVATLAADQFTRFERIADQIVAQGLTLVEALEPYREALDAFARATRARTWDTCVLRALLVNGLRADFVAAIGGRLDDRLAALIEPGPTAWRVSDFAGRSLSEALDADPTATGALSLYGRRFAAEAIGQIQRLVARQVELTALVARAAGGEGTIASAGDELGVVSELLEKLMVEHGKRLARLGLGG</sequence>
<evidence type="ECO:0000256" key="1">
    <source>
        <dbReference type="SAM" id="MobiDB-lite"/>
    </source>
</evidence>